<protein>
    <submittedName>
        <fullName evidence="2">Uncharacterized protein</fullName>
    </submittedName>
</protein>
<evidence type="ECO:0000313" key="2">
    <source>
        <dbReference type="EMBL" id="EPY25231.1"/>
    </source>
</evidence>
<feature type="transmembrane region" description="Helical" evidence="1">
    <location>
        <begin position="21"/>
        <end position="40"/>
    </location>
</feature>
<comment type="caution">
    <text evidence="2">The sequence shown here is derived from an EMBL/GenBank/DDBJ whole genome shotgun (WGS) entry which is preliminary data.</text>
</comment>
<dbReference type="EMBL" id="ATMH01006777">
    <property type="protein sequence ID" value="EPY25231.1"/>
    <property type="molecule type" value="Genomic_DNA"/>
</dbReference>
<keyword evidence="3" id="KW-1185">Reference proteome</keyword>
<feature type="transmembrane region" description="Helical" evidence="1">
    <location>
        <begin position="46"/>
        <end position="70"/>
    </location>
</feature>
<proteinExistence type="predicted"/>
<evidence type="ECO:0000313" key="3">
    <source>
        <dbReference type="Proteomes" id="UP000015354"/>
    </source>
</evidence>
<reference evidence="2 3" key="1">
    <citation type="journal article" date="2013" name="PLoS ONE">
        <title>Predicting the Proteins of Angomonas deanei, Strigomonas culicis and Their Respective Endosymbionts Reveals New Aspects of the Trypanosomatidae Family.</title>
        <authorList>
            <person name="Motta M.C."/>
            <person name="Martins A.C."/>
            <person name="de Souza S.S."/>
            <person name="Catta-Preta C.M."/>
            <person name="Silva R."/>
            <person name="Klein C.C."/>
            <person name="de Almeida L.G."/>
            <person name="de Lima Cunha O."/>
            <person name="Ciapina L.P."/>
            <person name="Brocchi M."/>
            <person name="Colabardini A.C."/>
            <person name="de Araujo Lima B."/>
            <person name="Machado C.R."/>
            <person name="de Almeida Soares C.M."/>
            <person name="Probst C.M."/>
            <person name="de Menezes C.B."/>
            <person name="Thompson C.E."/>
            <person name="Bartholomeu D.C."/>
            <person name="Gradia D.F."/>
            <person name="Pavoni D.P."/>
            <person name="Grisard E.C."/>
            <person name="Fantinatti-Garboggini F."/>
            <person name="Marchini F.K."/>
            <person name="Rodrigues-Luiz G.F."/>
            <person name="Wagner G."/>
            <person name="Goldman G.H."/>
            <person name="Fietto J.L."/>
            <person name="Elias M.C."/>
            <person name="Goldman M.H."/>
            <person name="Sagot M.F."/>
            <person name="Pereira M."/>
            <person name="Stoco P.H."/>
            <person name="de Mendonca-Neto R.P."/>
            <person name="Teixeira S.M."/>
            <person name="Maciel T.E."/>
            <person name="de Oliveira Mendes T.A."/>
            <person name="Urmenyi T.P."/>
            <person name="de Souza W."/>
            <person name="Schenkman S."/>
            <person name="de Vasconcelos A.T."/>
        </authorList>
    </citation>
    <scope>NUCLEOTIDE SEQUENCE [LARGE SCALE GENOMIC DNA]</scope>
</reference>
<gene>
    <name evidence="2" type="ORF">STCU_06777</name>
</gene>
<keyword evidence="1" id="KW-0472">Membrane</keyword>
<keyword evidence="1" id="KW-1133">Transmembrane helix</keyword>
<accession>S9VDX0</accession>
<dbReference type="Proteomes" id="UP000015354">
    <property type="component" value="Unassembled WGS sequence"/>
</dbReference>
<keyword evidence="1" id="KW-0812">Transmembrane</keyword>
<dbReference type="OrthoDB" id="277888at2759"/>
<organism evidence="2 3">
    <name type="scientific">Strigomonas culicis</name>
    <dbReference type="NCBI Taxonomy" id="28005"/>
    <lineage>
        <taxon>Eukaryota</taxon>
        <taxon>Discoba</taxon>
        <taxon>Euglenozoa</taxon>
        <taxon>Kinetoplastea</taxon>
        <taxon>Metakinetoplastina</taxon>
        <taxon>Trypanosomatida</taxon>
        <taxon>Trypanosomatidae</taxon>
        <taxon>Strigomonadinae</taxon>
        <taxon>Strigomonas</taxon>
    </lineage>
</organism>
<evidence type="ECO:0000256" key="1">
    <source>
        <dbReference type="SAM" id="Phobius"/>
    </source>
</evidence>
<dbReference type="AlphaFoldDB" id="S9VDX0"/>
<sequence>MHVQSDNNKERGERDLYRSSCYQASITYVYVVTYFFVSFPSFSCSFFFFSFVLVVIVTPIPSLAASMFRASVVCLRTGRRWWREGLPNYTRAQQRRSALEQKRIEHHQRYPLPPIEPTAAQAVQLYRALLRKGHAQLVVTDVDYFRRKVRWEFEVTARQTSGRVRGIMFEKGWAMARGNLGGII</sequence>
<name>S9VDX0_9TRYP</name>